<accession>A0ABS8XYB7</accession>
<evidence type="ECO:0000256" key="2">
    <source>
        <dbReference type="ARBA" id="ARBA00029447"/>
    </source>
</evidence>
<dbReference type="CDD" id="cd06225">
    <property type="entry name" value="HAMP"/>
    <property type="match status" value="1"/>
</dbReference>
<comment type="caution">
    <text evidence="8">The sequence shown here is derived from an EMBL/GenBank/DDBJ whole genome shotgun (WGS) entry which is preliminary data.</text>
</comment>
<keyword evidence="1" id="KW-0488">Methylation</keyword>
<protein>
    <submittedName>
        <fullName evidence="8">Methyl-accepting chemotaxis protein</fullName>
    </submittedName>
</protein>
<sequence>MFTALSHQSIGRRMALVLTAVLLTSFLGSGIGYWALNRVAAESQEMYESSLKKERLASDWDRNLVGGVNRTMAVAASKDMTLAQFFAQITAESSKKSGELQKQLEPMMTTDAEKNLFAKLSEARKGYLSTRDAVFAAKKAGDAESAQKIFESQFQPAATQLQEAMRSLVQMQRDLMDAAEERSAKANGTARAALVVFGLGALALGTALAMWLTRSITRPLQRAAEVAEAIAHFDLTHDIRPETQDEVGRLLQALHDMQASLHKLIGEVRGAADSIGTASAEIATGNLDLSQRTEQTASNLQNAASSMAELTGTVKQTADAAMTANQLASSAASVAQKGGEAVSQVVATMDQISHSSRKINEIIGTIDGIAFQTNILALNAAVEAARAGEQGRGFAVVAGEVRLLAQRSAEAAKEIKSLISASVERVDSGTQQVQAAGSTMTEIVASVQRVTDIIGEISAAAREQSEGIGVVNGSVVQLDQMTQQNAALVEQSAAAAESLREQSARMAEAINVFRLSRGALQTSTRAPAVTKPATAPRTTPQKAATKPLAPKPVAPRPKGPVAIEVPAAPRATAPTPAPMPKPAAKPAAKPADDGDWETF</sequence>
<gene>
    <name evidence="8" type="ORF">LXT13_24935</name>
</gene>
<feature type="domain" description="HAMP" evidence="7">
    <location>
        <begin position="214"/>
        <end position="266"/>
    </location>
</feature>
<dbReference type="InterPro" id="IPR051310">
    <property type="entry name" value="MCP_chemotaxis"/>
</dbReference>
<dbReference type="SUPFAM" id="SSF58104">
    <property type="entry name" value="Methyl-accepting chemotaxis protein (MCP) signaling domain"/>
    <property type="match status" value="1"/>
</dbReference>
<feature type="transmembrane region" description="Helical" evidence="5">
    <location>
        <begin position="15"/>
        <end position="36"/>
    </location>
</feature>
<dbReference type="InterPro" id="IPR004089">
    <property type="entry name" value="MCPsignal_dom"/>
</dbReference>
<dbReference type="SMART" id="SM00304">
    <property type="entry name" value="HAMP"/>
    <property type="match status" value="1"/>
</dbReference>
<keyword evidence="5" id="KW-0472">Membrane</keyword>
<dbReference type="PROSITE" id="PS50111">
    <property type="entry name" value="CHEMOTAXIS_TRANSDUC_2"/>
    <property type="match status" value="1"/>
</dbReference>
<dbReference type="InterPro" id="IPR024478">
    <property type="entry name" value="HlyB_4HB_MCP"/>
</dbReference>
<dbReference type="CDD" id="cd19411">
    <property type="entry name" value="MCP2201-like_sensor"/>
    <property type="match status" value="1"/>
</dbReference>
<feature type="domain" description="Methyl-accepting transducer" evidence="6">
    <location>
        <begin position="271"/>
        <end position="500"/>
    </location>
</feature>
<name>A0ABS8XYB7_9BURK</name>
<dbReference type="CDD" id="cd11386">
    <property type="entry name" value="MCP_signal"/>
    <property type="match status" value="1"/>
</dbReference>
<evidence type="ECO:0000256" key="4">
    <source>
        <dbReference type="SAM" id="MobiDB-lite"/>
    </source>
</evidence>
<dbReference type="InterPro" id="IPR047347">
    <property type="entry name" value="YvaQ-like_sensor"/>
</dbReference>
<evidence type="ECO:0000259" key="7">
    <source>
        <dbReference type="PROSITE" id="PS50885"/>
    </source>
</evidence>
<dbReference type="EMBL" id="JAJTWU010000011">
    <property type="protein sequence ID" value="MCE4557642.1"/>
    <property type="molecule type" value="Genomic_DNA"/>
</dbReference>
<dbReference type="PROSITE" id="PS50885">
    <property type="entry name" value="HAMP"/>
    <property type="match status" value="1"/>
</dbReference>
<reference evidence="8 9" key="1">
    <citation type="submission" date="2021-12" db="EMBL/GenBank/DDBJ databases">
        <title>Genome seq of P8.</title>
        <authorList>
            <person name="Seo T."/>
        </authorList>
    </citation>
    <scope>NUCLEOTIDE SEQUENCE [LARGE SCALE GENOMIC DNA]</scope>
    <source>
        <strain evidence="8 9">P8</strain>
    </source>
</reference>
<dbReference type="Pfam" id="PF12729">
    <property type="entry name" value="4HB_MCP_1"/>
    <property type="match status" value="1"/>
</dbReference>
<feature type="transmembrane region" description="Helical" evidence="5">
    <location>
        <begin position="192"/>
        <end position="212"/>
    </location>
</feature>
<dbReference type="Gene3D" id="1.10.287.950">
    <property type="entry name" value="Methyl-accepting chemotaxis protein"/>
    <property type="match status" value="1"/>
</dbReference>
<keyword evidence="3" id="KW-0807">Transducer</keyword>
<organism evidence="8 9">
    <name type="scientific">Pelomonas cellulosilytica</name>
    <dbReference type="NCBI Taxonomy" id="2906762"/>
    <lineage>
        <taxon>Bacteria</taxon>
        <taxon>Pseudomonadati</taxon>
        <taxon>Pseudomonadota</taxon>
        <taxon>Betaproteobacteria</taxon>
        <taxon>Burkholderiales</taxon>
        <taxon>Sphaerotilaceae</taxon>
        <taxon>Roseateles</taxon>
    </lineage>
</organism>
<dbReference type="PRINTS" id="PR00260">
    <property type="entry name" value="CHEMTRNSDUCR"/>
</dbReference>
<evidence type="ECO:0000259" key="6">
    <source>
        <dbReference type="PROSITE" id="PS50111"/>
    </source>
</evidence>
<keyword evidence="5" id="KW-0812">Transmembrane</keyword>
<feature type="compositionally biased region" description="Pro residues" evidence="4">
    <location>
        <begin position="549"/>
        <end position="558"/>
    </location>
</feature>
<proteinExistence type="inferred from homology"/>
<dbReference type="RefSeq" id="WP_233375022.1">
    <property type="nucleotide sequence ID" value="NZ_JAJTWU010000011.1"/>
</dbReference>
<dbReference type="InterPro" id="IPR003660">
    <property type="entry name" value="HAMP_dom"/>
</dbReference>
<evidence type="ECO:0000256" key="3">
    <source>
        <dbReference type="PROSITE-ProRule" id="PRU00284"/>
    </source>
</evidence>
<dbReference type="Pfam" id="PF00015">
    <property type="entry name" value="MCPsignal"/>
    <property type="match status" value="1"/>
</dbReference>
<dbReference type="PANTHER" id="PTHR43531:SF14">
    <property type="entry name" value="METHYL-ACCEPTING CHEMOTAXIS PROTEIN I-RELATED"/>
    <property type="match status" value="1"/>
</dbReference>
<evidence type="ECO:0000256" key="1">
    <source>
        <dbReference type="ARBA" id="ARBA00022481"/>
    </source>
</evidence>
<evidence type="ECO:0000256" key="5">
    <source>
        <dbReference type="SAM" id="Phobius"/>
    </source>
</evidence>
<feature type="region of interest" description="Disordered" evidence="4">
    <location>
        <begin position="522"/>
        <end position="599"/>
    </location>
</feature>
<comment type="similarity">
    <text evidence="2">Belongs to the methyl-accepting chemotaxis (MCP) protein family.</text>
</comment>
<evidence type="ECO:0000313" key="8">
    <source>
        <dbReference type="EMBL" id="MCE4557642.1"/>
    </source>
</evidence>
<evidence type="ECO:0000313" key="9">
    <source>
        <dbReference type="Proteomes" id="UP001200741"/>
    </source>
</evidence>
<dbReference type="Pfam" id="PF00672">
    <property type="entry name" value="HAMP"/>
    <property type="match status" value="1"/>
</dbReference>
<dbReference type="SMART" id="SM00283">
    <property type="entry name" value="MA"/>
    <property type="match status" value="1"/>
</dbReference>
<dbReference type="PANTHER" id="PTHR43531">
    <property type="entry name" value="PROTEIN ICFG"/>
    <property type="match status" value="1"/>
</dbReference>
<keyword evidence="5" id="KW-1133">Transmembrane helix</keyword>
<dbReference type="Proteomes" id="UP001200741">
    <property type="component" value="Unassembled WGS sequence"/>
</dbReference>
<dbReference type="InterPro" id="IPR004090">
    <property type="entry name" value="Chemotax_Me-accpt_rcpt"/>
</dbReference>
<keyword evidence="9" id="KW-1185">Reference proteome</keyword>